<organism evidence="2 3">
    <name type="scientific">Polychaeton citri CBS 116435</name>
    <dbReference type="NCBI Taxonomy" id="1314669"/>
    <lineage>
        <taxon>Eukaryota</taxon>
        <taxon>Fungi</taxon>
        <taxon>Dikarya</taxon>
        <taxon>Ascomycota</taxon>
        <taxon>Pezizomycotina</taxon>
        <taxon>Dothideomycetes</taxon>
        <taxon>Dothideomycetidae</taxon>
        <taxon>Capnodiales</taxon>
        <taxon>Capnodiaceae</taxon>
        <taxon>Polychaeton</taxon>
    </lineage>
</organism>
<feature type="compositionally biased region" description="Acidic residues" evidence="1">
    <location>
        <begin position="28"/>
        <end position="43"/>
    </location>
</feature>
<evidence type="ECO:0000313" key="3">
    <source>
        <dbReference type="Proteomes" id="UP000799441"/>
    </source>
</evidence>
<evidence type="ECO:0000256" key="1">
    <source>
        <dbReference type="SAM" id="MobiDB-lite"/>
    </source>
</evidence>
<evidence type="ECO:0000313" key="2">
    <source>
        <dbReference type="EMBL" id="KAF2722656.1"/>
    </source>
</evidence>
<accession>A0A9P4URJ3</accession>
<feature type="compositionally biased region" description="Basic and acidic residues" evidence="1">
    <location>
        <begin position="155"/>
        <end position="166"/>
    </location>
</feature>
<dbReference type="EMBL" id="MU003781">
    <property type="protein sequence ID" value="KAF2722656.1"/>
    <property type="molecule type" value="Genomic_DNA"/>
</dbReference>
<gene>
    <name evidence="2" type="ORF">K431DRAFT_311628</name>
</gene>
<sequence>MAQKLLANQAEDPREAPPSIDPPPYSANDDDGDSEDDEEDEESLTPVKLVVNAVQTIRGSNNILPMPTTVLADVTKLSQSLAIIMSDVDQAFQAVRGEASQRRRKALKLDLTVHCGVTVIGDRNVIGNVALRPKPSPSSVLSEGSQNVTTTGAKRPAEEDHEDTPSTKRVAPGSTPSGV</sequence>
<protein>
    <submittedName>
        <fullName evidence="2">Uncharacterized protein</fullName>
    </submittedName>
</protein>
<dbReference type="Proteomes" id="UP000799441">
    <property type="component" value="Unassembled WGS sequence"/>
</dbReference>
<feature type="region of interest" description="Disordered" evidence="1">
    <location>
        <begin position="1"/>
        <end position="44"/>
    </location>
</feature>
<dbReference type="OrthoDB" id="3942467at2759"/>
<keyword evidence="3" id="KW-1185">Reference proteome</keyword>
<name>A0A9P4URJ3_9PEZI</name>
<proteinExistence type="predicted"/>
<comment type="caution">
    <text evidence="2">The sequence shown here is derived from an EMBL/GenBank/DDBJ whole genome shotgun (WGS) entry which is preliminary data.</text>
</comment>
<feature type="region of interest" description="Disordered" evidence="1">
    <location>
        <begin position="131"/>
        <end position="179"/>
    </location>
</feature>
<reference evidence="2" key="1">
    <citation type="journal article" date="2020" name="Stud. Mycol.">
        <title>101 Dothideomycetes genomes: a test case for predicting lifestyles and emergence of pathogens.</title>
        <authorList>
            <person name="Haridas S."/>
            <person name="Albert R."/>
            <person name="Binder M."/>
            <person name="Bloem J."/>
            <person name="Labutti K."/>
            <person name="Salamov A."/>
            <person name="Andreopoulos B."/>
            <person name="Baker S."/>
            <person name="Barry K."/>
            <person name="Bills G."/>
            <person name="Bluhm B."/>
            <person name="Cannon C."/>
            <person name="Castanera R."/>
            <person name="Culley D."/>
            <person name="Daum C."/>
            <person name="Ezra D."/>
            <person name="Gonzalez J."/>
            <person name="Henrissat B."/>
            <person name="Kuo A."/>
            <person name="Liang C."/>
            <person name="Lipzen A."/>
            <person name="Lutzoni F."/>
            <person name="Magnuson J."/>
            <person name="Mondo S."/>
            <person name="Nolan M."/>
            <person name="Ohm R."/>
            <person name="Pangilinan J."/>
            <person name="Park H.-J."/>
            <person name="Ramirez L."/>
            <person name="Alfaro M."/>
            <person name="Sun H."/>
            <person name="Tritt A."/>
            <person name="Yoshinaga Y."/>
            <person name="Zwiers L.-H."/>
            <person name="Turgeon B."/>
            <person name="Goodwin S."/>
            <person name="Spatafora J."/>
            <person name="Crous P."/>
            <person name="Grigoriev I."/>
        </authorList>
    </citation>
    <scope>NUCLEOTIDE SEQUENCE</scope>
    <source>
        <strain evidence="2">CBS 116435</strain>
    </source>
</reference>
<feature type="compositionally biased region" description="Polar residues" evidence="1">
    <location>
        <begin position="137"/>
        <end position="152"/>
    </location>
</feature>
<dbReference type="AlphaFoldDB" id="A0A9P4URJ3"/>